<accession>A0A9W9K5Q7</accession>
<feature type="transmembrane region" description="Helical" evidence="5">
    <location>
        <begin position="148"/>
        <end position="165"/>
    </location>
</feature>
<reference evidence="6" key="2">
    <citation type="journal article" date="2023" name="IMA Fungus">
        <title>Comparative genomic study of the Penicillium genus elucidates a diverse pangenome and 15 lateral gene transfer events.</title>
        <authorList>
            <person name="Petersen C."/>
            <person name="Sorensen T."/>
            <person name="Nielsen M.R."/>
            <person name="Sondergaard T.E."/>
            <person name="Sorensen J.L."/>
            <person name="Fitzpatrick D.A."/>
            <person name="Frisvad J.C."/>
            <person name="Nielsen K.L."/>
        </authorList>
    </citation>
    <scope>NUCLEOTIDE SEQUENCE</scope>
    <source>
        <strain evidence="6">IBT 30069</strain>
    </source>
</reference>
<evidence type="ECO:0000256" key="4">
    <source>
        <dbReference type="ARBA" id="ARBA00023136"/>
    </source>
</evidence>
<reference evidence="6" key="1">
    <citation type="submission" date="2022-11" db="EMBL/GenBank/DDBJ databases">
        <authorList>
            <person name="Petersen C."/>
        </authorList>
    </citation>
    <scope>NUCLEOTIDE SEQUENCE</scope>
    <source>
        <strain evidence="6">IBT 30069</strain>
    </source>
</reference>
<keyword evidence="5 6" id="KW-0808">Transferase</keyword>
<dbReference type="Gene3D" id="1.20.120.1630">
    <property type="match status" value="1"/>
</dbReference>
<dbReference type="OrthoDB" id="422086at2759"/>
<sequence>MSQASSIALAISMVVAGYLVAVCCTAPNTSPKEDKRHNIDRLAFMASFVQLFFRQLTVLAVVYQALLATTPEYAPSLTAKLCPRPENLNPVLFSCSSTSTIAILLVFIGAYVRLSAYGGLGRYFTFHLATPDQLVTSGIYRWMQHPSYTGQMSIVTGCMMLFMRWDGAPACWVEESTLSKLEGWGVPAFVLFMSISTWLLFLRVKDEEDMLKERFGKQWEEWHRSTKRFIPGLF</sequence>
<dbReference type="InterPro" id="IPR007269">
    <property type="entry name" value="ICMT_MeTrfase"/>
</dbReference>
<keyword evidence="5" id="KW-0949">S-adenosyl-L-methionine</keyword>
<dbReference type="GO" id="GO:0032259">
    <property type="term" value="P:methylation"/>
    <property type="evidence" value="ECO:0007669"/>
    <property type="project" value="UniProtKB-KW"/>
</dbReference>
<comment type="similarity">
    <text evidence="5">Belongs to the class VI-like SAM-binding methyltransferase superfamily. Isoprenylcysteine carboxyl methyltransferase family.</text>
</comment>
<feature type="transmembrane region" description="Helical" evidence="5">
    <location>
        <begin position="42"/>
        <end position="66"/>
    </location>
</feature>
<dbReference type="EMBL" id="JAPQKH010000006">
    <property type="protein sequence ID" value="KAJ5093571.1"/>
    <property type="molecule type" value="Genomic_DNA"/>
</dbReference>
<feature type="transmembrane region" description="Helical" evidence="5">
    <location>
        <begin position="185"/>
        <end position="204"/>
    </location>
</feature>
<organism evidence="6 7">
    <name type="scientific">Penicillium angulare</name>
    <dbReference type="NCBI Taxonomy" id="116970"/>
    <lineage>
        <taxon>Eukaryota</taxon>
        <taxon>Fungi</taxon>
        <taxon>Dikarya</taxon>
        <taxon>Ascomycota</taxon>
        <taxon>Pezizomycotina</taxon>
        <taxon>Eurotiomycetes</taxon>
        <taxon>Eurotiomycetidae</taxon>
        <taxon>Eurotiales</taxon>
        <taxon>Aspergillaceae</taxon>
        <taxon>Penicillium</taxon>
    </lineage>
</organism>
<dbReference type="PANTHER" id="PTHR12714:SF9">
    <property type="entry name" value="PROTEIN-S-ISOPRENYLCYSTEINE O-METHYLTRANSFERASE"/>
    <property type="match status" value="1"/>
</dbReference>
<evidence type="ECO:0000313" key="7">
    <source>
        <dbReference type="Proteomes" id="UP001149165"/>
    </source>
</evidence>
<protein>
    <recommendedName>
        <fullName evidence="5">Protein-S-isoprenylcysteine O-methyltransferase</fullName>
        <ecNumber evidence="5">2.1.1.100</ecNumber>
    </recommendedName>
</protein>
<dbReference type="GO" id="GO:0005789">
    <property type="term" value="C:endoplasmic reticulum membrane"/>
    <property type="evidence" value="ECO:0007669"/>
    <property type="project" value="UniProtKB-SubCell"/>
</dbReference>
<comment type="caution">
    <text evidence="6">The sequence shown here is derived from an EMBL/GenBank/DDBJ whole genome shotgun (WGS) entry which is preliminary data.</text>
</comment>
<dbReference type="Pfam" id="PF04140">
    <property type="entry name" value="ICMT"/>
    <property type="match status" value="1"/>
</dbReference>
<gene>
    <name evidence="6" type="ORF">N7456_009432</name>
</gene>
<dbReference type="GO" id="GO:0004671">
    <property type="term" value="F:protein C-terminal S-isoprenylcysteine carboxyl O-methyltransferase activity"/>
    <property type="evidence" value="ECO:0007669"/>
    <property type="project" value="UniProtKB-EC"/>
</dbReference>
<dbReference type="EC" id="2.1.1.100" evidence="5"/>
<evidence type="ECO:0000256" key="3">
    <source>
        <dbReference type="ARBA" id="ARBA00022989"/>
    </source>
</evidence>
<feature type="transmembrane region" description="Helical" evidence="5">
    <location>
        <begin position="91"/>
        <end position="112"/>
    </location>
</feature>
<dbReference type="PANTHER" id="PTHR12714">
    <property type="entry name" value="PROTEIN-S ISOPRENYLCYSTEINE O-METHYLTRANSFERASE"/>
    <property type="match status" value="1"/>
</dbReference>
<comment type="catalytic activity">
    <reaction evidence="5">
        <text>[protein]-C-terminal S-[(2E,6E)-farnesyl]-L-cysteine + S-adenosyl-L-methionine = [protein]-C-terminal S-[(2E,6E)-farnesyl]-L-cysteine methyl ester + S-adenosyl-L-homocysteine</text>
        <dbReference type="Rhea" id="RHEA:21672"/>
        <dbReference type="Rhea" id="RHEA-COMP:12125"/>
        <dbReference type="Rhea" id="RHEA-COMP:12126"/>
        <dbReference type="ChEBI" id="CHEBI:57856"/>
        <dbReference type="ChEBI" id="CHEBI:59789"/>
        <dbReference type="ChEBI" id="CHEBI:90510"/>
        <dbReference type="ChEBI" id="CHEBI:90511"/>
        <dbReference type="EC" id="2.1.1.100"/>
    </reaction>
</comment>
<comment type="subcellular location">
    <subcellularLocation>
        <location evidence="5">Endoplasmic reticulum membrane</location>
        <topology evidence="5">Multi-pass membrane protein</topology>
    </subcellularLocation>
    <subcellularLocation>
        <location evidence="1">Membrane</location>
        <topology evidence="1">Multi-pass membrane protein</topology>
    </subcellularLocation>
</comment>
<evidence type="ECO:0000256" key="5">
    <source>
        <dbReference type="RuleBase" id="RU362022"/>
    </source>
</evidence>
<keyword evidence="4 5" id="KW-0472">Membrane</keyword>
<dbReference type="AlphaFoldDB" id="A0A9W9K5Q7"/>
<evidence type="ECO:0000256" key="1">
    <source>
        <dbReference type="ARBA" id="ARBA00004141"/>
    </source>
</evidence>
<proteinExistence type="inferred from homology"/>
<keyword evidence="5" id="KW-0256">Endoplasmic reticulum</keyword>
<keyword evidence="2 5" id="KW-0812">Transmembrane</keyword>
<keyword evidence="5 6" id="KW-0489">Methyltransferase</keyword>
<keyword evidence="7" id="KW-1185">Reference proteome</keyword>
<name>A0A9W9K5Q7_9EURO</name>
<evidence type="ECO:0000313" key="6">
    <source>
        <dbReference type="EMBL" id="KAJ5093571.1"/>
    </source>
</evidence>
<dbReference type="Proteomes" id="UP001149165">
    <property type="component" value="Unassembled WGS sequence"/>
</dbReference>
<feature type="transmembrane region" description="Helical" evidence="5">
    <location>
        <begin position="6"/>
        <end position="30"/>
    </location>
</feature>
<evidence type="ECO:0000256" key="2">
    <source>
        <dbReference type="ARBA" id="ARBA00022692"/>
    </source>
</evidence>
<keyword evidence="3 5" id="KW-1133">Transmembrane helix</keyword>